<protein>
    <recommendedName>
        <fullName evidence="4">Embryo surrounding factor 1 brassicaceae domain-containing protein</fullName>
    </recommendedName>
</protein>
<name>A0A398AIK0_BRACM</name>
<sequence length="87" mass="10136">MSPSWTRLAITCIIFVSLFYQHQCENVDGYEQNKLFIPPCIGLHRHHISFRPDSYCCDGKNKFCSPIKEECWRQCAILNPRPSSSKN</sequence>
<evidence type="ECO:0008006" key="4">
    <source>
        <dbReference type="Google" id="ProtNLM"/>
    </source>
</evidence>
<dbReference type="Proteomes" id="UP000264353">
    <property type="component" value="Chromosome A2"/>
</dbReference>
<accession>A0A398AIK0</accession>
<keyword evidence="1" id="KW-0732">Signal</keyword>
<dbReference type="EMBL" id="CM010629">
    <property type="protein sequence ID" value="RID76524.1"/>
    <property type="molecule type" value="Genomic_DNA"/>
</dbReference>
<dbReference type="AlphaFoldDB" id="A0A398AIK0"/>
<evidence type="ECO:0000256" key="1">
    <source>
        <dbReference type="SAM" id="SignalP"/>
    </source>
</evidence>
<feature type="chain" id="PRO_5017448850" description="Embryo surrounding factor 1 brassicaceae domain-containing protein" evidence="1">
    <location>
        <begin position="25"/>
        <end position="87"/>
    </location>
</feature>
<reference evidence="2 3" key="1">
    <citation type="submission" date="2018-06" db="EMBL/GenBank/DDBJ databases">
        <title>WGS assembly of Brassica rapa FPsc.</title>
        <authorList>
            <person name="Bowman J."/>
            <person name="Kohchi T."/>
            <person name="Yamato K."/>
            <person name="Jenkins J."/>
            <person name="Shu S."/>
            <person name="Ishizaki K."/>
            <person name="Yamaoka S."/>
            <person name="Nishihama R."/>
            <person name="Nakamura Y."/>
            <person name="Berger F."/>
            <person name="Adam C."/>
            <person name="Aki S."/>
            <person name="Althoff F."/>
            <person name="Araki T."/>
            <person name="Arteaga-Vazquez M."/>
            <person name="Balasubrmanian S."/>
            <person name="Bauer D."/>
            <person name="Boehm C."/>
            <person name="Briginshaw L."/>
            <person name="Caballero-Perez J."/>
            <person name="Catarino B."/>
            <person name="Chen F."/>
            <person name="Chiyoda S."/>
            <person name="Chovatia M."/>
            <person name="Davies K."/>
            <person name="Delmans M."/>
            <person name="Demura T."/>
            <person name="Dierschke T."/>
            <person name="Dolan L."/>
            <person name="Dorantes-Acosta A."/>
            <person name="Eklund D."/>
            <person name="Florent S."/>
            <person name="Flores-Sandoval E."/>
            <person name="Fujiyama A."/>
            <person name="Fukuzawa H."/>
            <person name="Galik B."/>
            <person name="Grimanelli D."/>
            <person name="Grimwood J."/>
            <person name="Grossniklaus U."/>
            <person name="Hamada T."/>
            <person name="Haseloff J."/>
            <person name="Hetherington A."/>
            <person name="Higo A."/>
            <person name="Hirakawa Y."/>
            <person name="Hundley H."/>
            <person name="Ikeda Y."/>
            <person name="Inoue K."/>
            <person name="Inoue S."/>
            <person name="Ishida S."/>
            <person name="Jia Q."/>
            <person name="Kakita M."/>
            <person name="Kanazawa T."/>
            <person name="Kawai Y."/>
            <person name="Kawashima T."/>
            <person name="Kennedy M."/>
            <person name="Kinose K."/>
            <person name="Kinoshita T."/>
            <person name="Kohara Y."/>
            <person name="Koide E."/>
            <person name="Komatsu K."/>
            <person name="Kopischke S."/>
            <person name="Kubo M."/>
            <person name="Kyozuka J."/>
            <person name="Lagercrantz U."/>
            <person name="Lin S."/>
            <person name="Lindquist E."/>
            <person name="Lipzen A."/>
            <person name="Lu C."/>
            <person name="Luna E."/>
            <person name="Martienssen R."/>
            <person name="Minamino N."/>
            <person name="Mizutani M."/>
            <person name="Mizutani M."/>
            <person name="Mochizuki N."/>
            <person name="Monte I."/>
            <person name="Mosher R."/>
            <person name="Nagasaki H."/>
            <person name="Nakagami H."/>
            <person name="Naramoto S."/>
            <person name="Nishitani K."/>
            <person name="Ohtani M."/>
            <person name="Okamoto T."/>
            <person name="Okumura M."/>
            <person name="Phillips J."/>
            <person name="Pollak B."/>
            <person name="Reinders A."/>
            <person name="Roevekamp M."/>
            <person name="Sano R."/>
            <person name="Sawa S."/>
            <person name="Schmid M."/>
            <person name="Shirakawa M."/>
            <person name="Solano R."/>
            <person name="Spunde A."/>
            <person name="Suetsugu N."/>
            <person name="Sugano S."/>
            <person name="Sugiyama A."/>
            <person name="Sun R."/>
            <person name="Suzuki Y."/>
            <person name="Takenaka M."/>
            <person name="Takezawa D."/>
            <person name="Tomogane H."/>
            <person name="Tsuzuki M."/>
            <person name="Ueda T."/>
            <person name="Umeda M."/>
            <person name="Ward J."/>
            <person name="Watanabe Y."/>
            <person name="Yazaki K."/>
            <person name="Yokoyama R."/>
            <person name="Yoshitake Y."/>
            <person name="Yotsui I."/>
            <person name="Zachgo S."/>
            <person name="Schmutz J."/>
        </authorList>
    </citation>
    <scope>NUCLEOTIDE SEQUENCE [LARGE SCALE GENOMIC DNA]</scope>
    <source>
        <strain evidence="3">cv. B-3</strain>
    </source>
</reference>
<evidence type="ECO:0000313" key="3">
    <source>
        <dbReference type="Proteomes" id="UP000264353"/>
    </source>
</evidence>
<feature type="signal peptide" evidence="1">
    <location>
        <begin position="1"/>
        <end position="24"/>
    </location>
</feature>
<proteinExistence type="predicted"/>
<evidence type="ECO:0000313" key="2">
    <source>
        <dbReference type="EMBL" id="RID76524.1"/>
    </source>
</evidence>
<gene>
    <name evidence="2" type="ORF">BRARA_B03493</name>
</gene>
<organism evidence="2 3">
    <name type="scientific">Brassica campestris</name>
    <name type="common">Field mustard</name>
    <dbReference type="NCBI Taxonomy" id="3711"/>
    <lineage>
        <taxon>Eukaryota</taxon>
        <taxon>Viridiplantae</taxon>
        <taxon>Streptophyta</taxon>
        <taxon>Embryophyta</taxon>
        <taxon>Tracheophyta</taxon>
        <taxon>Spermatophyta</taxon>
        <taxon>Magnoliopsida</taxon>
        <taxon>eudicotyledons</taxon>
        <taxon>Gunneridae</taxon>
        <taxon>Pentapetalae</taxon>
        <taxon>rosids</taxon>
        <taxon>malvids</taxon>
        <taxon>Brassicales</taxon>
        <taxon>Brassicaceae</taxon>
        <taxon>Brassiceae</taxon>
        <taxon>Brassica</taxon>
    </lineage>
</organism>